<evidence type="ECO:0000313" key="3">
    <source>
        <dbReference type="EMBL" id="PPQ68618.1"/>
    </source>
</evidence>
<feature type="compositionally biased region" description="Basic and acidic residues" evidence="1">
    <location>
        <begin position="118"/>
        <end position="128"/>
    </location>
</feature>
<feature type="compositionally biased region" description="Low complexity" evidence="1">
    <location>
        <begin position="309"/>
        <end position="331"/>
    </location>
</feature>
<protein>
    <recommendedName>
        <fullName evidence="2">NADAR domain-containing protein</fullName>
    </recommendedName>
</protein>
<dbReference type="Gene3D" id="1.10.357.40">
    <property type="entry name" value="YbiA-like"/>
    <property type="match status" value="1"/>
</dbReference>
<feature type="compositionally biased region" description="Pro residues" evidence="1">
    <location>
        <begin position="387"/>
        <end position="402"/>
    </location>
</feature>
<feature type="region of interest" description="Disordered" evidence="1">
    <location>
        <begin position="293"/>
        <end position="406"/>
    </location>
</feature>
<evidence type="ECO:0000313" key="4">
    <source>
        <dbReference type="Proteomes" id="UP000283269"/>
    </source>
</evidence>
<dbReference type="InParanoid" id="A0A409VQV1"/>
<sequence length="544" mass="61811">MGSGQSKFGRGNKNMQYPYGAPPYSQYAATQQPFMPPYGGGFIPPGQPMFAQPQMQQYGVIPPEFYGQAAYNRPPRMMGWLPQDKPPKKKKKSKRTHSENFVGGFAGEAPSEARHRRAQSESRHRPDPDGPSMPVPEIQRSATANSSRGRDRRAPTPFIPPSTRRDDRDDEEDRPRGLRNNDINRNYSRRRSPVRYDTPEPIDDDIQRILRPMPSAESVVYGPKGERPRRRLTNPLPPPPRDIYEMTPYKGLADLPRTSAALLATTYGSRQHVYDAENPTVKRNKSVKGILRAFSKKEKSKEPVQLDITPQMPMQQSQLTQPQMQMPQPQSDKLHRSGSRSSRNYAGIGTPGPNYLQPQNIQFPQPGGGSSHYGSSPMHSQSSPSSDPIPPVPPVPSNPPPIQFDQFSPLNGFLSHSQYRVLYRNQMYPTALHLHEAMKFIDTRPDIAEMIRRTPDIHSVYPLAQQYQEFMRNDWQHKCVEFMEEVVWLKTRQHPDLRSLLLNTGFANIEYIDPIDGFWGTGPSGDGQNHLGKIMTRVREKLRS</sequence>
<feature type="region of interest" description="Disordered" evidence="1">
    <location>
        <begin position="71"/>
        <end position="245"/>
    </location>
</feature>
<gene>
    <name evidence="3" type="ORF">CVT25_005528</name>
</gene>
<dbReference type="CDD" id="cd15457">
    <property type="entry name" value="NADAR"/>
    <property type="match status" value="1"/>
</dbReference>
<keyword evidence="4" id="KW-1185">Reference proteome</keyword>
<dbReference type="SUPFAM" id="SSF143990">
    <property type="entry name" value="YbiA-like"/>
    <property type="match status" value="1"/>
</dbReference>
<feature type="compositionally biased region" description="Low complexity" evidence="1">
    <location>
        <begin position="372"/>
        <end position="386"/>
    </location>
</feature>
<reference evidence="3 4" key="1">
    <citation type="journal article" date="2018" name="Evol. Lett.">
        <title>Horizontal gene cluster transfer increased hallucinogenic mushroom diversity.</title>
        <authorList>
            <person name="Reynolds H.T."/>
            <person name="Vijayakumar V."/>
            <person name="Gluck-Thaler E."/>
            <person name="Korotkin H.B."/>
            <person name="Matheny P.B."/>
            <person name="Slot J.C."/>
        </authorList>
    </citation>
    <scope>NUCLEOTIDE SEQUENCE [LARGE SCALE GENOMIC DNA]</scope>
    <source>
        <strain evidence="3 4">2631</strain>
    </source>
</reference>
<feature type="compositionally biased region" description="Basic and acidic residues" evidence="1">
    <location>
        <begin position="295"/>
        <end position="304"/>
    </location>
</feature>
<proteinExistence type="predicted"/>
<dbReference type="InterPro" id="IPR037238">
    <property type="entry name" value="YbiA-like_sf"/>
</dbReference>
<comment type="caution">
    <text evidence="3">The sequence shown here is derived from an EMBL/GenBank/DDBJ whole genome shotgun (WGS) entry which is preliminary data.</text>
</comment>
<dbReference type="STRING" id="93625.A0A409VQV1"/>
<evidence type="ECO:0000256" key="1">
    <source>
        <dbReference type="SAM" id="MobiDB-lite"/>
    </source>
</evidence>
<dbReference type="OrthoDB" id="206452at2759"/>
<organism evidence="3 4">
    <name type="scientific">Psilocybe cyanescens</name>
    <dbReference type="NCBI Taxonomy" id="93625"/>
    <lineage>
        <taxon>Eukaryota</taxon>
        <taxon>Fungi</taxon>
        <taxon>Dikarya</taxon>
        <taxon>Basidiomycota</taxon>
        <taxon>Agaricomycotina</taxon>
        <taxon>Agaricomycetes</taxon>
        <taxon>Agaricomycetidae</taxon>
        <taxon>Agaricales</taxon>
        <taxon>Agaricineae</taxon>
        <taxon>Strophariaceae</taxon>
        <taxon>Psilocybe</taxon>
    </lineage>
</organism>
<dbReference type="Pfam" id="PF08719">
    <property type="entry name" value="NADAR"/>
    <property type="match status" value="1"/>
</dbReference>
<dbReference type="EMBL" id="NHYD01003953">
    <property type="protein sequence ID" value="PPQ68618.1"/>
    <property type="molecule type" value="Genomic_DNA"/>
</dbReference>
<dbReference type="InterPro" id="IPR012816">
    <property type="entry name" value="NADAR"/>
</dbReference>
<dbReference type="AlphaFoldDB" id="A0A409VQV1"/>
<name>A0A409VQV1_PSICY</name>
<evidence type="ECO:0000259" key="2">
    <source>
        <dbReference type="Pfam" id="PF08719"/>
    </source>
</evidence>
<accession>A0A409VQV1</accession>
<feature type="domain" description="NADAR" evidence="2">
    <location>
        <begin position="403"/>
        <end position="543"/>
    </location>
</feature>
<dbReference type="Proteomes" id="UP000283269">
    <property type="component" value="Unassembled WGS sequence"/>
</dbReference>